<evidence type="ECO:0000313" key="2">
    <source>
        <dbReference type="Proteomes" id="UP000280346"/>
    </source>
</evidence>
<sequence>MADAIDDLIANPTAFLSKNVIENYDSPASGLCDGSVEAVMKGHVRSADGHSMGNLTYLSLTPTASKTARIAWLKYNDNMTTTLDVGFWTSAKVVMTNLLTGCSFGVKRFKMGGIRIAHSNLKTAGQINVAANATALTGYGVQLHKAGYITGTNDSLGAECCIVYGVAGTFGWTFYAQILRNYSGGYGEVNRVVNLG</sequence>
<dbReference type="AlphaFoldDB" id="A0A3S0WLW6"/>
<accession>A0A3S0WLW6</accession>
<name>A0A3S0WLW6_9PROT</name>
<reference evidence="1 2" key="1">
    <citation type="submission" date="2018-12" db="EMBL/GenBank/DDBJ databases">
        <authorList>
            <person name="Yang Y."/>
        </authorList>
    </citation>
    <scope>NUCLEOTIDE SEQUENCE [LARGE SCALE GENOMIC DNA]</scope>
    <source>
        <strain evidence="1 2">GSF71</strain>
    </source>
</reference>
<gene>
    <name evidence="1" type="ORF">EJ913_13735</name>
</gene>
<evidence type="ECO:0000313" key="1">
    <source>
        <dbReference type="EMBL" id="RUQ70816.1"/>
    </source>
</evidence>
<proteinExistence type="predicted"/>
<organism evidence="1 2">
    <name type="scientific">Azospirillum doebereinerae</name>
    <dbReference type="NCBI Taxonomy" id="92933"/>
    <lineage>
        <taxon>Bacteria</taxon>
        <taxon>Pseudomonadati</taxon>
        <taxon>Pseudomonadota</taxon>
        <taxon>Alphaproteobacteria</taxon>
        <taxon>Rhodospirillales</taxon>
        <taxon>Azospirillaceae</taxon>
        <taxon>Azospirillum</taxon>
    </lineage>
</organism>
<dbReference type="EMBL" id="RZIJ01000009">
    <property type="protein sequence ID" value="RUQ70816.1"/>
    <property type="molecule type" value="Genomic_DNA"/>
</dbReference>
<protein>
    <submittedName>
        <fullName evidence="1">Uncharacterized protein</fullName>
    </submittedName>
</protein>
<keyword evidence="2" id="KW-1185">Reference proteome</keyword>
<comment type="caution">
    <text evidence="1">The sequence shown here is derived from an EMBL/GenBank/DDBJ whole genome shotgun (WGS) entry which is preliminary data.</text>
</comment>
<dbReference type="RefSeq" id="WP_126998722.1">
    <property type="nucleotide sequence ID" value="NZ_JBNPXW010000008.1"/>
</dbReference>
<dbReference type="Proteomes" id="UP000280346">
    <property type="component" value="Unassembled WGS sequence"/>
</dbReference>